<evidence type="ECO:0000256" key="2">
    <source>
        <dbReference type="ARBA" id="ARBA00004878"/>
    </source>
</evidence>
<comment type="pathway">
    <text evidence="2">Amino-sugar metabolism; N-acetylneuraminate degradation.</text>
</comment>
<dbReference type="GO" id="GO:0008747">
    <property type="term" value="F:N-acetylneuraminate lyase activity"/>
    <property type="evidence" value="ECO:0007669"/>
    <property type="project" value="UniProtKB-EC"/>
</dbReference>
<evidence type="ECO:0000256" key="12">
    <source>
        <dbReference type="PIRSR" id="PIRSR001365-2"/>
    </source>
</evidence>
<keyword evidence="8" id="KW-0704">Schiff base</keyword>
<evidence type="ECO:0000256" key="7">
    <source>
        <dbReference type="ARBA" id="ARBA00023239"/>
    </source>
</evidence>
<evidence type="ECO:0000256" key="10">
    <source>
        <dbReference type="ARBA" id="ARBA00044906"/>
    </source>
</evidence>
<keyword evidence="6" id="KW-0963">Cytoplasm</keyword>
<evidence type="ECO:0000256" key="3">
    <source>
        <dbReference type="ARBA" id="ARBA00006324"/>
    </source>
</evidence>
<dbReference type="Pfam" id="PF00701">
    <property type="entry name" value="DHDPS"/>
    <property type="match status" value="1"/>
</dbReference>
<dbReference type="InterPro" id="IPR013785">
    <property type="entry name" value="Aldolase_TIM"/>
</dbReference>
<dbReference type="PANTHER" id="PTHR12128:SF21">
    <property type="entry name" value="N-ACETYLNEURAMINATE LYASE"/>
    <property type="match status" value="1"/>
</dbReference>
<dbReference type="Gene3D" id="3.20.20.70">
    <property type="entry name" value="Aldolase class I"/>
    <property type="match status" value="1"/>
</dbReference>
<evidence type="ECO:0000313" key="14">
    <source>
        <dbReference type="Proteomes" id="UP001151699"/>
    </source>
</evidence>
<keyword evidence="9" id="KW-0119">Carbohydrate metabolism</keyword>
<dbReference type="SMART" id="SM01130">
    <property type="entry name" value="DHDPS"/>
    <property type="match status" value="1"/>
</dbReference>
<comment type="catalytic activity">
    <reaction evidence="10">
        <text>aceneuramate = aldehydo-N-acetyl-D-mannosamine + pyruvate</text>
        <dbReference type="Rhea" id="RHEA:23296"/>
        <dbReference type="ChEBI" id="CHEBI:15361"/>
        <dbReference type="ChEBI" id="CHEBI:17122"/>
        <dbReference type="ChEBI" id="CHEBI:173083"/>
        <dbReference type="EC" id="4.1.3.3"/>
    </reaction>
</comment>
<dbReference type="Proteomes" id="UP001151699">
    <property type="component" value="Chromosome A"/>
</dbReference>
<dbReference type="EC" id="4.1.3.3" evidence="5"/>
<sequence length="288" mass="32645">MTTTKFYFKGLMSPVFTPFTADKKSIDYSQVDGYAAWLKRKCIGGVLINGTVSEGTNLTTDERKLITEEWSKACRKHDLVLMTQISGTSIKDAYELAEHAEKCEIPAVLCLPDLFFRPTVEEELVDYLFNIAKHCPTRPMYYYHIPQFSHVRLNLARFCDLAEERIPNFCGIEYANGDLAEGVTVLKQGRNVLLGSDTVLAAGLVLGFDSAILTTLNICPEHAVNIYDSISNYKLREAQESQAKLNQRIWDITNKGQLDWIESMKTEFNKVNNNEFGPCRKTITFKTI</sequence>
<evidence type="ECO:0000256" key="1">
    <source>
        <dbReference type="ARBA" id="ARBA00004496"/>
    </source>
</evidence>
<keyword evidence="7 11" id="KW-0456">Lyase</keyword>
<comment type="subcellular location">
    <subcellularLocation>
        <location evidence="1">Cytoplasm</location>
    </subcellularLocation>
</comment>
<dbReference type="OrthoDB" id="191315at2759"/>
<dbReference type="AlphaFoldDB" id="A0A9Q0NGF4"/>
<comment type="caution">
    <text evidence="13">The sequence shown here is derived from an EMBL/GenBank/DDBJ whole genome shotgun (WGS) entry which is preliminary data.</text>
</comment>
<proteinExistence type="inferred from homology"/>
<evidence type="ECO:0000313" key="13">
    <source>
        <dbReference type="EMBL" id="KAJ6649814.1"/>
    </source>
</evidence>
<evidence type="ECO:0000256" key="4">
    <source>
        <dbReference type="ARBA" id="ARBA00011881"/>
    </source>
</evidence>
<dbReference type="EMBL" id="WJQU01000001">
    <property type="protein sequence ID" value="KAJ6649814.1"/>
    <property type="molecule type" value="Genomic_DNA"/>
</dbReference>
<comment type="subunit">
    <text evidence="4">Homotetramer.</text>
</comment>
<feature type="binding site" evidence="12">
    <location>
        <position position="212"/>
    </location>
    <ligand>
        <name>pyruvate</name>
        <dbReference type="ChEBI" id="CHEBI:15361"/>
    </ligand>
</feature>
<evidence type="ECO:0000256" key="11">
    <source>
        <dbReference type="PIRNR" id="PIRNR001365"/>
    </source>
</evidence>
<dbReference type="InterPro" id="IPR002220">
    <property type="entry name" value="DapA-like"/>
</dbReference>
<organism evidence="13 14">
    <name type="scientific">Pseudolycoriella hygida</name>
    <dbReference type="NCBI Taxonomy" id="35572"/>
    <lineage>
        <taxon>Eukaryota</taxon>
        <taxon>Metazoa</taxon>
        <taxon>Ecdysozoa</taxon>
        <taxon>Arthropoda</taxon>
        <taxon>Hexapoda</taxon>
        <taxon>Insecta</taxon>
        <taxon>Pterygota</taxon>
        <taxon>Neoptera</taxon>
        <taxon>Endopterygota</taxon>
        <taxon>Diptera</taxon>
        <taxon>Nematocera</taxon>
        <taxon>Sciaroidea</taxon>
        <taxon>Sciaridae</taxon>
        <taxon>Pseudolycoriella</taxon>
    </lineage>
</organism>
<reference evidence="13" key="1">
    <citation type="submission" date="2022-07" db="EMBL/GenBank/DDBJ databases">
        <authorList>
            <person name="Trinca V."/>
            <person name="Uliana J.V.C."/>
            <person name="Torres T.T."/>
            <person name="Ward R.J."/>
            <person name="Monesi N."/>
        </authorList>
    </citation>
    <scope>NUCLEOTIDE SEQUENCE</scope>
    <source>
        <strain evidence="13">HSMRA1968</strain>
        <tissue evidence="13">Whole embryos</tissue>
    </source>
</reference>
<name>A0A9Q0NGF4_9DIPT</name>
<keyword evidence="14" id="KW-1185">Reference proteome</keyword>
<dbReference type="PIRSF" id="PIRSF001365">
    <property type="entry name" value="DHDPS"/>
    <property type="match status" value="1"/>
</dbReference>
<dbReference type="SUPFAM" id="SSF51569">
    <property type="entry name" value="Aldolase"/>
    <property type="match status" value="1"/>
</dbReference>
<evidence type="ECO:0000256" key="8">
    <source>
        <dbReference type="ARBA" id="ARBA00023270"/>
    </source>
</evidence>
<gene>
    <name evidence="13" type="primary">NPL</name>
    <name evidence="13" type="ORF">Bhyg_05054</name>
</gene>
<dbReference type="PANTHER" id="PTHR12128">
    <property type="entry name" value="DIHYDRODIPICOLINATE SYNTHASE"/>
    <property type="match status" value="1"/>
</dbReference>
<dbReference type="GO" id="GO:0005737">
    <property type="term" value="C:cytoplasm"/>
    <property type="evidence" value="ECO:0007669"/>
    <property type="project" value="UniProtKB-SubCell"/>
</dbReference>
<accession>A0A9Q0NGF4</accession>
<evidence type="ECO:0000256" key="9">
    <source>
        <dbReference type="ARBA" id="ARBA00023277"/>
    </source>
</evidence>
<evidence type="ECO:0000256" key="6">
    <source>
        <dbReference type="ARBA" id="ARBA00022490"/>
    </source>
</evidence>
<comment type="similarity">
    <text evidence="3">Belongs to the DapA family. NanA subfamily.</text>
</comment>
<protein>
    <recommendedName>
        <fullName evidence="5">N-acetylneuraminate lyase</fullName>
        <ecNumber evidence="5">4.1.3.3</ecNumber>
    </recommendedName>
</protein>
<evidence type="ECO:0000256" key="5">
    <source>
        <dbReference type="ARBA" id="ARBA00012911"/>
    </source>
</evidence>